<proteinExistence type="predicted"/>
<accession>A0ACC4APE7</accession>
<sequence length="95" mass="10561">MIQRQQERQGGGAAAHLLEQHVMAAKESGEFLHGAVALGAFQGLGDPTSSHWELKAGARMNNVMKIFMDHGRQPCLAESWRRTCSLAWSKRTISW</sequence>
<dbReference type="EMBL" id="RCHU02000017">
    <property type="protein sequence ID" value="KAL3567831.1"/>
    <property type="molecule type" value="Genomic_DNA"/>
</dbReference>
<keyword evidence="2" id="KW-1185">Reference proteome</keyword>
<organism evidence="1 2">
    <name type="scientific">Populus alba</name>
    <name type="common">White poplar</name>
    <dbReference type="NCBI Taxonomy" id="43335"/>
    <lineage>
        <taxon>Eukaryota</taxon>
        <taxon>Viridiplantae</taxon>
        <taxon>Streptophyta</taxon>
        <taxon>Embryophyta</taxon>
        <taxon>Tracheophyta</taxon>
        <taxon>Spermatophyta</taxon>
        <taxon>Magnoliopsida</taxon>
        <taxon>eudicotyledons</taxon>
        <taxon>Gunneridae</taxon>
        <taxon>Pentapetalae</taxon>
        <taxon>rosids</taxon>
        <taxon>fabids</taxon>
        <taxon>Malpighiales</taxon>
        <taxon>Salicaceae</taxon>
        <taxon>Saliceae</taxon>
        <taxon>Populus</taxon>
    </lineage>
</organism>
<protein>
    <submittedName>
        <fullName evidence="1">Uncharacterized protein</fullName>
    </submittedName>
</protein>
<dbReference type="Proteomes" id="UP000309997">
    <property type="component" value="Unassembled WGS sequence"/>
</dbReference>
<evidence type="ECO:0000313" key="2">
    <source>
        <dbReference type="Proteomes" id="UP000309997"/>
    </source>
</evidence>
<name>A0ACC4APE7_POPAL</name>
<gene>
    <name evidence="1" type="ORF">D5086_030482</name>
</gene>
<reference evidence="1 2" key="1">
    <citation type="journal article" date="2024" name="Plant Biotechnol. J.">
        <title>Genome and CRISPR/Cas9 system of a widespread forest tree (Populus alba) in the world.</title>
        <authorList>
            <person name="Liu Y.J."/>
            <person name="Jiang P.F."/>
            <person name="Han X.M."/>
            <person name="Li X.Y."/>
            <person name="Wang H.M."/>
            <person name="Wang Y.J."/>
            <person name="Wang X.X."/>
            <person name="Zeng Q.Y."/>
        </authorList>
    </citation>
    <scope>NUCLEOTIDE SEQUENCE [LARGE SCALE GENOMIC DNA]</scope>
    <source>
        <strain evidence="2">cv. PAL-ZL1</strain>
    </source>
</reference>
<evidence type="ECO:0000313" key="1">
    <source>
        <dbReference type="EMBL" id="KAL3567831.1"/>
    </source>
</evidence>
<comment type="caution">
    <text evidence="1">The sequence shown here is derived from an EMBL/GenBank/DDBJ whole genome shotgun (WGS) entry which is preliminary data.</text>
</comment>